<gene>
    <name evidence="2" type="ORF">F511_27566</name>
</gene>
<sequence>MISLAGNRFDHGTSVAASRTTSRITASPIQSEQHPDLTSIADYLESSPDATNHHISTIFSVLDAAQARSTSLMAKLEDFHSKRHQEEKMEQEDLTIHAQIEEFTVEYDANEDEVRRLGRPSQGSVVFRHDDSAGHHIKNNIGPFRRDDSACRSQCAKEFSSQRKLGSIWAQQPAQVYCPRNFSTNSTEATNCSNPNLLKNRRTTSQQSRRHTNTTTASCSSIPATPVSKLVSIESPREYELSATNLSPNGGVKRRQSTEIGFR</sequence>
<reference evidence="2 3" key="1">
    <citation type="journal article" date="2015" name="Proc. Natl. Acad. Sci. U.S.A.">
        <title>The resurrection genome of Boea hygrometrica: A blueprint for survival of dehydration.</title>
        <authorList>
            <person name="Xiao L."/>
            <person name="Yang G."/>
            <person name="Zhang L."/>
            <person name="Yang X."/>
            <person name="Zhao S."/>
            <person name="Ji Z."/>
            <person name="Zhou Q."/>
            <person name="Hu M."/>
            <person name="Wang Y."/>
            <person name="Chen M."/>
            <person name="Xu Y."/>
            <person name="Jin H."/>
            <person name="Xiao X."/>
            <person name="Hu G."/>
            <person name="Bao F."/>
            <person name="Hu Y."/>
            <person name="Wan P."/>
            <person name="Li L."/>
            <person name="Deng X."/>
            <person name="Kuang T."/>
            <person name="Xiang C."/>
            <person name="Zhu J.K."/>
            <person name="Oliver M.J."/>
            <person name="He Y."/>
        </authorList>
    </citation>
    <scope>NUCLEOTIDE SEQUENCE [LARGE SCALE GENOMIC DNA]</scope>
    <source>
        <strain evidence="3">cv. XS01</strain>
    </source>
</reference>
<evidence type="ECO:0000313" key="2">
    <source>
        <dbReference type="EMBL" id="KZV25228.1"/>
    </source>
</evidence>
<keyword evidence="3" id="KW-1185">Reference proteome</keyword>
<dbReference type="EMBL" id="KV011923">
    <property type="protein sequence ID" value="KZV25228.1"/>
    <property type="molecule type" value="Genomic_DNA"/>
</dbReference>
<feature type="compositionally biased region" description="Polar residues" evidence="1">
    <location>
        <begin position="15"/>
        <end position="32"/>
    </location>
</feature>
<protein>
    <submittedName>
        <fullName evidence="2">Uncharacterized protein</fullName>
    </submittedName>
</protein>
<evidence type="ECO:0000313" key="3">
    <source>
        <dbReference type="Proteomes" id="UP000250235"/>
    </source>
</evidence>
<organism evidence="2 3">
    <name type="scientific">Dorcoceras hygrometricum</name>
    <dbReference type="NCBI Taxonomy" id="472368"/>
    <lineage>
        <taxon>Eukaryota</taxon>
        <taxon>Viridiplantae</taxon>
        <taxon>Streptophyta</taxon>
        <taxon>Embryophyta</taxon>
        <taxon>Tracheophyta</taxon>
        <taxon>Spermatophyta</taxon>
        <taxon>Magnoliopsida</taxon>
        <taxon>eudicotyledons</taxon>
        <taxon>Gunneridae</taxon>
        <taxon>Pentapetalae</taxon>
        <taxon>asterids</taxon>
        <taxon>lamiids</taxon>
        <taxon>Lamiales</taxon>
        <taxon>Gesneriaceae</taxon>
        <taxon>Didymocarpoideae</taxon>
        <taxon>Trichosporeae</taxon>
        <taxon>Loxocarpinae</taxon>
        <taxon>Dorcoceras</taxon>
    </lineage>
</organism>
<feature type="compositionally biased region" description="Polar residues" evidence="1">
    <location>
        <begin position="187"/>
        <end position="197"/>
    </location>
</feature>
<feature type="region of interest" description="Disordered" evidence="1">
    <location>
        <begin position="187"/>
        <end position="221"/>
    </location>
</feature>
<accession>A0A2Z7AV35</accession>
<proteinExistence type="predicted"/>
<dbReference type="AlphaFoldDB" id="A0A2Z7AV35"/>
<dbReference type="Proteomes" id="UP000250235">
    <property type="component" value="Unassembled WGS sequence"/>
</dbReference>
<feature type="region of interest" description="Disordered" evidence="1">
    <location>
        <begin position="12"/>
        <end position="32"/>
    </location>
</feature>
<evidence type="ECO:0000256" key="1">
    <source>
        <dbReference type="SAM" id="MobiDB-lite"/>
    </source>
</evidence>
<feature type="region of interest" description="Disordered" evidence="1">
    <location>
        <begin position="241"/>
        <end position="263"/>
    </location>
</feature>
<name>A0A2Z7AV35_9LAMI</name>